<feature type="transmembrane region" description="Helical" evidence="8">
    <location>
        <begin position="118"/>
        <end position="137"/>
    </location>
</feature>
<dbReference type="OrthoDB" id="29444at2759"/>
<feature type="compositionally biased region" description="Low complexity" evidence="7">
    <location>
        <begin position="431"/>
        <end position="446"/>
    </location>
</feature>
<keyword evidence="11" id="KW-1185">Reference proteome</keyword>
<keyword evidence="6 8" id="KW-0472">Membrane</keyword>
<dbReference type="GO" id="GO:0010312">
    <property type="term" value="P:detoxification of zinc ion"/>
    <property type="evidence" value="ECO:0007669"/>
    <property type="project" value="TreeGrafter"/>
</dbReference>
<dbReference type="GO" id="GO:0006882">
    <property type="term" value="P:intracellular zinc ion homeostasis"/>
    <property type="evidence" value="ECO:0007669"/>
    <property type="project" value="TreeGrafter"/>
</dbReference>
<evidence type="ECO:0000259" key="9">
    <source>
        <dbReference type="Pfam" id="PF01545"/>
    </source>
</evidence>
<evidence type="ECO:0000256" key="2">
    <source>
        <dbReference type="ARBA" id="ARBA00008873"/>
    </source>
</evidence>
<sequence>MGCMKLGRNPTFYSMMFLTTSFFFVEIIVGYMTNSMALVADSFHMLSDIISLFVGFFAMRYSKMTKGDVFTSNTFGWARAEVLGALVNSVFLVALCFSILVEAFKRLVEPEGLNDPDLILIVGGTGLLINVIGMFLFHGHGSAHGHSHGGGGHGHSHGHSHQEEIAHDDVTEFQTPKDKHTNLKSIKGTTVGIHNMSFDADETITPRENHEFVIAVDFQDGNVEEQTDKECKKSKKSKAPQSSQQMNMRGVYLHILGDALGSVIVIIAALIIKYFEGRWTLYVDPGMSIIMVGIILKTSVPLLKESSTILLQHVPSHIQLKTLQEKLLVTFPEIRAVHEFHVWQLTGSRIVASLHVMFTSSDDYNELSTSMKKFFHKEGIHSTTVQPEFIEDEEHLGDENICLLACPDEECAEKVCCKPKKSNSTAPSETGSIRSTGSGRSRNSGGCASPKEESKSRPGSTRSENKSGRNSPDEENARPSSANSQNSFYKQPENDDKNTDSNSESLEVENNDTRIDIQISPRSQTASPDITKSKNSEFEEIQIVVDNNSDEESHL</sequence>
<dbReference type="Pfam" id="PF01545">
    <property type="entry name" value="Cation_efflux"/>
    <property type="match status" value="1"/>
</dbReference>
<keyword evidence="3 8" id="KW-0812">Transmembrane</keyword>
<feature type="transmembrane region" description="Helical" evidence="8">
    <location>
        <begin position="43"/>
        <end position="61"/>
    </location>
</feature>
<name>A0A7M5UHP3_9CNID</name>
<evidence type="ECO:0000256" key="3">
    <source>
        <dbReference type="ARBA" id="ARBA00022692"/>
    </source>
</evidence>
<evidence type="ECO:0000256" key="1">
    <source>
        <dbReference type="ARBA" id="ARBA00004141"/>
    </source>
</evidence>
<evidence type="ECO:0000256" key="4">
    <source>
        <dbReference type="ARBA" id="ARBA00022833"/>
    </source>
</evidence>
<evidence type="ECO:0000256" key="6">
    <source>
        <dbReference type="ARBA" id="ARBA00023136"/>
    </source>
</evidence>
<dbReference type="GeneID" id="136801191"/>
<keyword evidence="4" id="KW-0862">Zinc</keyword>
<proteinExistence type="inferred from homology"/>
<dbReference type="AlphaFoldDB" id="A0A7M5UHP3"/>
<dbReference type="SUPFAM" id="SSF161111">
    <property type="entry name" value="Cation efflux protein transmembrane domain-like"/>
    <property type="match status" value="1"/>
</dbReference>
<feature type="compositionally biased region" description="Polar residues" evidence="7">
    <location>
        <begin position="520"/>
        <end position="530"/>
    </location>
</feature>
<dbReference type="Proteomes" id="UP000594262">
    <property type="component" value="Unplaced"/>
</dbReference>
<dbReference type="GO" id="GO:0005385">
    <property type="term" value="F:zinc ion transmembrane transporter activity"/>
    <property type="evidence" value="ECO:0007669"/>
    <property type="project" value="TreeGrafter"/>
</dbReference>
<evidence type="ECO:0000313" key="10">
    <source>
        <dbReference type="EnsemblMetazoa" id="CLYHEMP010465.1"/>
    </source>
</evidence>
<feature type="region of interest" description="Disordered" evidence="7">
    <location>
        <begin position="417"/>
        <end position="555"/>
    </location>
</feature>
<comment type="similarity">
    <text evidence="2">Belongs to the cation diffusion facilitator (CDF) transporter (TC 2.A.4) family. SLC30A subfamily.</text>
</comment>
<keyword evidence="5 8" id="KW-1133">Transmembrane helix</keyword>
<accession>A0A7M5UHP3</accession>
<feature type="transmembrane region" description="Helical" evidence="8">
    <location>
        <begin position="251"/>
        <end position="275"/>
    </location>
</feature>
<feature type="transmembrane region" description="Helical" evidence="8">
    <location>
        <begin position="82"/>
        <end position="103"/>
    </location>
</feature>
<dbReference type="Gene3D" id="1.20.1510.10">
    <property type="entry name" value="Cation efflux protein transmembrane domain"/>
    <property type="match status" value="1"/>
</dbReference>
<feature type="compositionally biased region" description="Polar residues" evidence="7">
    <location>
        <begin position="478"/>
        <end position="489"/>
    </location>
</feature>
<dbReference type="NCBIfam" id="TIGR01297">
    <property type="entry name" value="CDF"/>
    <property type="match status" value="1"/>
</dbReference>
<dbReference type="PANTHER" id="PTHR45820">
    <property type="entry name" value="FI23527P1"/>
    <property type="match status" value="1"/>
</dbReference>
<dbReference type="InterPro" id="IPR027469">
    <property type="entry name" value="Cation_efflux_TMD_sf"/>
</dbReference>
<reference evidence="10" key="1">
    <citation type="submission" date="2021-01" db="UniProtKB">
        <authorList>
            <consortium name="EnsemblMetazoa"/>
        </authorList>
    </citation>
    <scope>IDENTIFICATION</scope>
</reference>
<feature type="domain" description="Cation efflux protein transmembrane" evidence="9">
    <location>
        <begin position="17"/>
        <end position="311"/>
    </location>
</feature>
<dbReference type="RefSeq" id="XP_066913928.1">
    <property type="nucleotide sequence ID" value="XM_067057827.1"/>
</dbReference>
<dbReference type="InterPro" id="IPR002524">
    <property type="entry name" value="Cation_efflux"/>
</dbReference>
<comment type="subcellular location">
    <subcellularLocation>
        <location evidence="1">Membrane</location>
        <topology evidence="1">Multi-pass membrane protein</topology>
    </subcellularLocation>
</comment>
<dbReference type="PANTHER" id="PTHR45820:SF4">
    <property type="entry name" value="ZINC TRANSPORTER 63C, ISOFORM F"/>
    <property type="match status" value="1"/>
</dbReference>
<feature type="compositionally biased region" description="Basic and acidic residues" evidence="7">
    <location>
        <begin position="463"/>
        <end position="477"/>
    </location>
</feature>
<evidence type="ECO:0000256" key="7">
    <source>
        <dbReference type="SAM" id="MobiDB-lite"/>
    </source>
</evidence>
<evidence type="ECO:0000256" key="8">
    <source>
        <dbReference type="SAM" id="Phobius"/>
    </source>
</evidence>
<dbReference type="GO" id="GO:0016020">
    <property type="term" value="C:membrane"/>
    <property type="evidence" value="ECO:0007669"/>
    <property type="project" value="UniProtKB-SubCell"/>
</dbReference>
<dbReference type="EnsemblMetazoa" id="CLYHEMT010465.1">
    <property type="protein sequence ID" value="CLYHEMP010465.1"/>
    <property type="gene ID" value="CLYHEMG010465"/>
</dbReference>
<feature type="transmembrane region" description="Helical" evidence="8">
    <location>
        <begin position="12"/>
        <end position="31"/>
    </location>
</feature>
<organism evidence="10 11">
    <name type="scientific">Clytia hemisphaerica</name>
    <dbReference type="NCBI Taxonomy" id="252671"/>
    <lineage>
        <taxon>Eukaryota</taxon>
        <taxon>Metazoa</taxon>
        <taxon>Cnidaria</taxon>
        <taxon>Hydrozoa</taxon>
        <taxon>Hydroidolina</taxon>
        <taxon>Leptothecata</taxon>
        <taxon>Obeliida</taxon>
        <taxon>Clytiidae</taxon>
        <taxon>Clytia</taxon>
    </lineage>
</organism>
<protein>
    <recommendedName>
        <fullName evidence="9">Cation efflux protein transmembrane domain-containing protein</fullName>
    </recommendedName>
</protein>
<evidence type="ECO:0000256" key="5">
    <source>
        <dbReference type="ARBA" id="ARBA00022989"/>
    </source>
</evidence>
<evidence type="ECO:0000313" key="11">
    <source>
        <dbReference type="Proteomes" id="UP000594262"/>
    </source>
</evidence>
<dbReference type="InterPro" id="IPR058533">
    <property type="entry name" value="Cation_efflux_TM"/>
</dbReference>